<comment type="caution">
    <text evidence="1">The sequence shown here is derived from an EMBL/GenBank/DDBJ whole genome shotgun (WGS) entry which is preliminary data.</text>
</comment>
<accession>A0A9X4KLR4</accession>
<gene>
    <name evidence="1" type="ORF">OMP38_29950</name>
</gene>
<evidence type="ECO:0000313" key="2">
    <source>
        <dbReference type="Proteomes" id="UP001153387"/>
    </source>
</evidence>
<name>A0A9X4KLR4_9BACL</name>
<keyword evidence="2" id="KW-1185">Reference proteome</keyword>
<proteinExistence type="predicted"/>
<sequence>MNTDQVFHKVVEFKKITQILKRFHTEYEFSAQDAFVFHDENTLYAFSELFPSFKKVTQIHHCQGSRYNEFKAMNGYQNEEMRKILNYIHQKSLTKYIHFGFPSNGAYEELIKTEPDFIPLLENKTLHVLYNGYDRKEDIAPSQGIELLANKIKKVCV</sequence>
<dbReference type="RefSeq" id="WP_277568327.1">
    <property type="nucleotide sequence ID" value="NZ_JAPDHZ010000006.1"/>
</dbReference>
<organism evidence="1 2">
    <name type="scientific">Cohnella ginsengisoli</name>
    <dbReference type="NCBI Taxonomy" id="425004"/>
    <lineage>
        <taxon>Bacteria</taxon>
        <taxon>Bacillati</taxon>
        <taxon>Bacillota</taxon>
        <taxon>Bacilli</taxon>
        <taxon>Bacillales</taxon>
        <taxon>Paenibacillaceae</taxon>
        <taxon>Cohnella</taxon>
    </lineage>
</organism>
<evidence type="ECO:0000313" key="1">
    <source>
        <dbReference type="EMBL" id="MDG0794594.1"/>
    </source>
</evidence>
<reference evidence="1 2" key="1">
    <citation type="submission" date="2022-10" db="EMBL/GenBank/DDBJ databases">
        <title>Comparative genomic analysis of Cohnella hashimotonis sp. nov., isolated from the International Space Station.</title>
        <authorList>
            <person name="Simpson A."/>
            <person name="Venkateswaran K."/>
        </authorList>
    </citation>
    <scope>NUCLEOTIDE SEQUENCE [LARGE SCALE GENOMIC DNA]</scope>
    <source>
        <strain evidence="1 2">DSM 18997</strain>
    </source>
</reference>
<dbReference type="EMBL" id="JAPDHZ010000006">
    <property type="protein sequence ID" value="MDG0794594.1"/>
    <property type="molecule type" value="Genomic_DNA"/>
</dbReference>
<protein>
    <submittedName>
        <fullName evidence="1">Uncharacterized protein</fullName>
    </submittedName>
</protein>
<dbReference type="Proteomes" id="UP001153387">
    <property type="component" value="Unassembled WGS sequence"/>
</dbReference>
<dbReference type="AlphaFoldDB" id="A0A9X4KLR4"/>